<reference evidence="1 2" key="1">
    <citation type="journal article" date="2016" name="Genome Announc.">
        <title>Draft Genome Sequences of Five Rapidly Growing Mycobacterium Species, M. thermoresistibile, M. fortuitum subsp. acetamidolyticum, M. canariasense, M. brisbanense, and M. novocastrense.</title>
        <authorList>
            <person name="Katahira K."/>
            <person name="Ogura Y."/>
            <person name="Gotoh Y."/>
            <person name="Hayashi T."/>
        </authorList>
    </citation>
    <scope>NUCLEOTIDE SEQUENCE [LARGE SCALE GENOMIC DNA]</scope>
    <source>
        <strain evidence="1 2">JCM6368</strain>
    </source>
</reference>
<protein>
    <submittedName>
        <fullName evidence="1">Uncharacterized protein</fullName>
    </submittedName>
</protein>
<accession>A0A100WTL6</accession>
<reference evidence="2" key="2">
    <citation type="submission" date="2016-02" db="EMBL/GenBank/DDBJ databases">
        <title>Draft genome sequence of five rapidly growing Mycobacterium species.</title>
        <authorList>
            <person name="Katahira K."/>
            <person name="Gotou Y."/>
            <person name="Iida K."/>
            <person name="Ogura Y."/>
            <person name="Hayashi T."/>
        </authorList>
    </citation>
    <scope>NUCLEOTIDE SEQUENCE [LARGE SCALE GENOMIC DNA]</scope>
    <source>
        <strain evidence="2">JCM6368</strain>
    </source>
</reference>
<organism evidence="1 2">
    <name type="scientific">Mycolicibacterium fortuitum subsp. acetamidolyticum</name>
    <dbReference type="NCBI Taxonomy" id="144550"/>
    <lineage>
        <taxon>Bacteria</taxon>
        <taxon>Bacillati</taxon>
        <taxon>Actinomycetota</taxon>
        <taxon>Actinomycetes</taxon>
        <taxon>Mycobacteriales</taxon>
        <taxon>Mycobacteriaceae</taxon>
        <taxon>Mycolicibacterium</taxon>
    </lineage>
</organism>
<dbReference type="EMBL" id="BCSZ01000035">
    <property type="protein sequence ID" value="GAT03854.1"/>
    <property type="molecule type" value="Genomic_DNA"/>
</dbReference>
<gene>
    <name evidence="1" type="ORF">RMCFA_3966</name>
</gene>
<proteinExistence type="predicted"/>
<sequence>MIACPDRQWDRAWADEKLGRNRAAEQLMKAGISCNQTILRIDKADRFPNCRPKSGGECVRRSGWVLKTPSSFGQDPQAGDLGGADVGIQRGDHCGGGSVVDTDERQGEPVGEAACDQRNLPRATCDDDARKTRTTCQTDSKVKSKTVHGKGFAAEHHNTACHEFGDLMNSGSDHHCSHRAVETVLTCEDFVLVDQIQGQQLLQRDRCCRQHARTAGVGADSITGPITVTWRRAAGTGT</sequence>
<name>A0A100WTL6_MYCFO</name>
<evidence type="ECO:0000313" key="1">
    <source>
        <dbReference type="EMBL" id="GAT03854.1"/>
    </source>
</evidence>
<evidence type="ECO:0000313" key="2">
    <source>
        <dbReference type="Proteomes" id="UP000069705"/>
    </source>
</evidence>
<comment type="caution">
    <text evidence="1">The sequence shown here is derived from an EMBL/GenBank/DDBJ whole genome shotgun (WGS) entry which is preliminary data.</text>
</comment>
<dbReference type="AlphaFoldDB" id="A0A100WTL6"/>
<dbReference type="Proteomes" id="UP000069705">
    <property type="component" value="Unassembled WGS sequence"/>
</dbReference>